<sequence length="501" mass="57241">MATPPNDEKGQSTYRPPRFNGQYYGWWKTRMHDFIMAKDSEIWDVISDGPFIPTKNLGDPLVAIPKTWKEFNDADRKAIKKNFRAEKILVCGIGPDEYNRRSACQSAKEILETLQTAHEGTTQVKQSKIDMLTIEYELFRMLHNESVQEMHTQFTSIINEIHSLDETIPRNKLVRKILSVLPSSWGRQVNAITKAKDLQELNFDELVSNLTTYEMKKKKDSEIREPKKEKNLVLKIENYESSGEDGDMAYLTRIFQKMVHKNGGIPKKGKPGHFIKDCPLLKQDQYKIHSNKAAKRNLVLDIRFNRKNVADNVVRQALAIWGDLSIESAEDDEPGNSSMMAVESESTEYDSSFALMAQSDDEDDDDDEKLMSLENVLIDAYHSLVNDRYVLTVELGEAEQSRDDLVIIAVDLRESIENPNKERNVLKKRIENVEQERDDLLVVVMDLKLGNPQWKGIVKGSSLQWYMDSGCSKYMIASTNDFLSLKALQGGNVSFGNDKKG</sequence>
<protein>
    <submittedName>
        <fullName evidence="2">Uncharacterized protein LOC142162137</fullName>
    </submittedName>
</protein>
<evidence type="ECO:0000313" key="1">
    <source>
        <dbReference type="Proteomes" id="UP000790787"/>
    </source>
</evidence>
<name>A0AC58RP85_TOBAC</name>
<organism evidence="1 2">
    <name type="scientific">Nicotiana tabacum</name>
    <name type="common">Common tobacco</name>
    <dbReference type="NCBI Taxonomy" id="4097"/>
    <lineage>
        <taxon>Eukaryota</taxon>
        <taxon>Viridiplantae</taxon>
        <taxon>Streptophyta</taxon>
        <taxon>Embryophyta</taxon>
        <taxon>Tracheophyta</taxon>
        <taxon>Spermatophyta</taxon>
        <taxon>Magnoliopsida</taxon>
        <taxon>eudicotyledons</taxon>
        <taxon>Gunneridae</taxon>
        <taxon>Pentapetalae</taxon>
        <taxon>asterids</taxon>
        <taxon>lamiids</taxon>
        <taxon>Solanales</taxon>
        <taxon>Solanaceae</taxon>
        <taxon>Nicotianoideae</taxon>
        <taxon>Nicotianeae</taxon>
        <taxon>Nicotiana</taxon>
    </lineage>
</organism>
<reference evidence="1" key="1">
    <citation type="journal article" date="2014" name="Nat. Commun.">
        <title>The tobacco genome sequence and its comparison with those of tomato and potato.</title>
        <authorList>
            <person name="Sierro N."/>
            <person name="Battey J.N."/>
            <person name="Ouadi S."/>
            <person name="Bakaher N."/>
            <person name="Bovet L."/>
            <person name="Willig A."/>
            <person name="Goepfert S."/>
            <person name="Peitsch M.C."/>
            <person name="Ivanov N.V."/>
        </authorList>
    </citation>
    <scope>NUCLEOTIDE SEQUENCE [LARGE SCALE GENOMIC DNA]</scope>
</reference>
<proteinExistence type="predicted"/>
<gene>
    <name evidence="2" type="primary">LOC142162137</name>
</gene>
<keyword evidence="1" id="KW-1185">Reference proteome</keyword>
<dbReference type="Proteomes" id="UP000790787">
    <property type="component" value="Chromosome 7"/>
</dbReference>
<dbReference type="RefSeq" id="XP_075074554.1">
    <property type="nucleotide sequence ID" value="XM_075218453.1"/>
</dbReference>
<accession>A0AC58RP85</accession>
<reference evidence="2" key="2">
    <citation type="submission" date="2025-08" db="UniProtKB">
        <authorList>
            <consortium name="RefSeq"/>
        </authorList>
    </citation>
    <scope>IDENTIFICATION</scope>
    <source>
        <tissue evidence="2">Leaf</tissue>
    </source>
</reference>
<evidence type="ECO:0000313" key="2">
    <source>
        <dbReference type="RefSeq" id="XP_075074554.1"/>
    </source>
</evidence>